<evidence type="ECO:0000256" key="1">
    <source>
        <dbReference type="SAM" id="MobiDB-lite"/>
    </source>
</evidence>
<organism evidence="2 3">
    <name type="scientific">Rhodococcus ruber</name>
    <dbReference type="NCBI Taxonomy" id="1830"/>
    <lineage>
        <taxon>Bacteria</taxon>
        <taxon>Bacillati</taxon>
        <taxon>Actinomycetota</taxon>
        <taxon>Actinomycetes</taxon>
        <taxon>Mycobacteriales</taxon>
        <taxon>Nocardiaceae</taxon>
        <taxon>Rhodococcus</taxon>
    </lineage>
</organism>
<dbReference type="EMBL" id="CCSD01000107">
    <property type="protein sequence ID" value="CDZ92030.1"/>
    <property type="molecule type" value="Genomic_DNA"/>
</dbReference>
<accession>A0A098BUZ8</accession>
<name>A0A098BUZ8_9NOCA</name>
<evidence type="ECO:0000313" key="3">
    <source>
        <dbReference type="Proteomes" id="UP000042997"/>
    </source>
</evidence>
<evidence type="ECO:0000313" key="2">
    <source>
        <dbReference type="EMBL" id="CDZ92030.1"/>
    </source>
</evidence>
<reference evidence="2 3" key="1">
    <citation type="journal article" date="2014" name="Genome Announc.">
        <title>Draft Genome Sequence of Propane- and Butane-Oxidizing Actinobacterium Rhodococcus ruber IEGM 231.</title>
        <authorList>
            <person name="Ivshina I.B."/>
            <person name="Kuyukina M.S."/>
            <person name="Krivoruchko A.V."/>
            <person name="Barbe V."/>
            <person name="Fischer C."/>
        </authorList>
    </citation>
    <scope>NUCLEOTIDE SEQUENCE [LARGE SCALE GENOMIC DNA]</scope>
</reference>
<feature type="compositionally biased region" description="Basic and acidic residues" evidence="1">
    <location>
        <begin position="17"/>
        <end position="33"/>
    </location>
</feature>
<proteinExistence type="predicted"/>
<dbReference type="Proteomes" id="UP000042997">
    <property type="component" value="Unassembled WGS sequence"/>
</dbReference>
<feature type="compositionally biased region" description="Basic and acidic residues" evidence="1">
    <location>
        <begin position="88"/>
        <end position="112"/>
    </location>
</feature>
<gene>
    <name evidence="2" type="ORF">RHRU231_910069</name>
</gene>
<feature type="region of interest" description="Disordered" evidence="1">
    <location>
        <begin position="16"/>
        <end position="112"/>
    </location>
</feature>
<dbReference type="AlphaFoldDB" id="A0A098BUZ8"/>
<sequence length="144" mass="15521">MDITPGLTLACCHTRRRLPDGHRGGVEHPDVRRHLGPAPGPDGPGAASVPQLRAHGARPLGAGRTVRAPSWSLRLHRTGPRGPMLGSEGDRCPDDRGHHRSDGDPRDEQRGDHVHAVYTAAARGRVTRFSIFTLGFTLVDVPFA</sequence>
<protein>
    <submittedName>
        <fullName evidence="2">Uncharacterized protein</fullName>
    </submittedName>
</protein>